<evidence type="ECO:0000256" key="1">
    <source>
        <dbReference type="SAM" id="MobiDB-lite"/>
    </source>
</evidence>
<dbReference type="EMBL" id="MNUE01000001">
    <property type="protein sequence ID" value="OJD40502.1"/>
    <property type="molecule type" value="Genomic_DNA"/>
</dbReference>
<organism evidence="3 4">
    <name type="scientific">Diplodia corticola</name>
    <dbReference type="NCBI Taxonomy" id="236234"/>
    <lineage>
        <taxon>Eukaryota</taxon>
        <taxon>Fungi</taxon>
        <taxon>Dikarya</taxon>
        <taxon>Ascomycota</taxon>
        <taxon>Pezizomycotina</taxon>
        <taxon>Dothideomycetes</taxon>
        <taxon>Dothideomycetes incertae sedis</taxon>
        <taxon>Botryosphaeriales</taxon>
        <taxon>Botryosphaeriaceae</taxon>
        <taxon>Diplodia</taxon>
    </lineage>
</organism>
<feature type="compositionally biased region" description="Low complexity" evidence="1">
    <location>
        <begin position="77"/>
        <end position="89"/>
    </location>
</feature>
<feature type="domain" description="DnaJ homologue subfamily C member 28 conserved" evidence="2">
    <location>
        <begin position="301"/>
        <end position="370"/>
    </location>
</feature>
<dbReference type="OrthoDB" id="1922282at2759"/>
<gene>
    <name evidence="3" type="ORF">BKCO1_1000127</name>
</gene>
<accession>A0A1J9RG48</accession>
<dbReference type="AlphaFoldDB" id="A0A1J9RG48"/>
<keyword evidence="4" id="KW-1185">Reference proteome</keyword>
<feature type="compositionally biased region" description="Polar residues" evidence="1">
    <location>
        <begin position="42"/>
        <end position="55"/>
    </location>
</feature>
<dbReference type="GeneID" id="31009749"/>
<dbReference type="STRING" id="236234.A0A1J9RG48"/>
<dbReference type="InterPro" id="IPR018961">
    <property type="entry name" value="DnaJ_homolog_subfam-C_membr-28"/>
</dbReference>
<dbReference type="PANTHER" id="PTHR39394">
    <property type="entry name" value="YALI0E31793P"/>
    <property type="match status" value="1"/>
</dbReference>
<comment type="caution">
    <text evidence="3">The sequence shown here is derived from an EMBL/GenBank/DDBJ whole genome shotgun (WGS) entry which is preliminary data.</text>
</comment>
<reference evidence="3 4" key="1">
    <citation type="submission" date="2016-10" db="EMBL/GenBank/DDBJ databases">
        <title>Proteomics and genomics reveal pathogen-plant mechanisms compatible with a hemibiotrophic lifestyle of Diplodia corticola.</title>
        <authorList>
            <person name="Fernandes I."/>
            <person name="De Jonge R."/>
            <person name="Van De Peer Y."/>
            <person name="Devreese B."/>
            <person name="Alves A."/>
            <person name="Esteves A.C."/>
        </authorList>
    </citation>
    <scope>NUCLEOTIDE SEQUENCE [LARGE SCALE GENOMIC DNA]</scope>
    <source>
        <strain evidence="3 4">CBS 112549</strain>
    </source>
</reference>
<feature type="compositionally biased region" description="Low complexity" evidence="1">
    <location>
        <begin position="99"/>
        <end position="114"/>
    </location>
</feature>
<sequence>MPGATITSSYLCLRCLRASQHALTRTSTITSPPARSRRCLSASPQLLRSSSTSAQERGHERDAPATIKHQTEAGNGPPSTAPTTATTSTTKKEGEDVEAGAAAAATAAAKEPGAMSRRLEALTEEGLEAGGRGGARRAAAMVEDAGFSEELRQRLEERIAGANFASRYAQPLAQAGLPPGAGKGTRDLAGARPWTGAESVEDASLRMLDDAVRPMKKAVPRNPAVRPPSRVDTGMSAASGRGENRGVRLAEAKERTGLYHLQKDGEGMSEDEREKLRREMRERFQPGARGGPMSVRALEGMANQRIEDAIARGQFKNIPRGRKLERDYNASNPFLDTTEYFMNKIIQKQEIVPPWIEKQQELVTAAARFRNRLRTDWKRHAARMLSSEGGSLEMQIRRAQSYAEAEKLANPRKRKEEKITAVDTEGHLSQITLAGELKVPAAPESHSSSQPPEKITVKATTVGSTDGKAASPRQDAEELIDEFMVENPGPSPPTTTTEGSSSAPRVIPAPYPFRDPAWVNSERSFLELSIKSLNALTRSYNLMAPELAKKPYFSLDRELAAAFADVAPQLPGEIRDRALEPKGKSLGGGAAGRGAGIMDHFGTEQKVNIWDDMRQVYGFRQLWRDLFPKKNKKNKGAE</sequence>
<proteinExistence type="predicted"/>
<feature type="region of interest" description="Disordered" evidence="1">
    <location>
        <begin position="218"/>
        <end position="245"/>
    </location>
</feature>
<evidence type="ECO:0000259" key="2">
    <source>
        <dbReference type="Pfam" id="PF09350"/>
    </source>
</evidence>
<feature type="compositionally biased region" description="Polar residues" evidence="1">
    <location>
        <begin position="24"/>
        <end position="33"/>
    </location>
</feature>
<dbReference type="RefSeq" id="XP_020135345.1">
    <property type="nucleotide sequence ID" value="XM_020269490.1"/>
</dbReference>
<evidence type="ECO:0000313" key="3">
    <source>
        <dbReference type="EMBL" id="OJD40502.1"/>
    </source>
</evidence>
<evidence type="ECO:0000313" key="4">
    <source>
        <dbReference type="Proteomes" id="UP000183809"/>
    </source>
</evidence>
<protein>
    <recommendedName>
        <fullName evidence="2">DnaJ homologue subfamily C member 28 conserved domain-containing protein</fullName>
    </recommendedName>
</protein>
<feature type="region of interest" description="Disordered" evidence="1">
    <location>
        <begin position="24"/>
        <end position="115"/>
    </location>
</feature>
<dbReference type="Pfam" id="PF09350">
    <property type="entry name" value="DJC28_CD"/>
    <property type="match status" value="1"/>
</dbReference>
<name>A0A1J9RG48_9PEZI</name>
<dbReference type="PANTHER" id="PTHR39394:SF1">
    <property type="entry name" value="DNAJ HOMOLOGUE SUBFAMILY C MEMBER 28 CONSERVED DOMAIN-CONTAINING PROTEIN"/>
    <property type="match status" value="1"/>
</dbReference>
<dbReference type="Proteomes" id="UP000183809">
    <property type="component" value="Unassembled WGS sequence"/>
</dbReference>
<feature type="region of interest" description="Disordered" evidence="1">
    <location>
        <begin position="484"/>
        <end position="505"/>
    </location>
</feature>